<evidence type="ECO:0000313" key="5">
    <source>
        <dbReference type="Proteomes" id="UP000238954"/>
    </source>
</evidence>
<keyword evidence="5" id="KW-1185">Reference proteome</keyword>
<accession>A0A2S8B280</accession>
<name>A0A2S8B280_9SPHN</name>
<dbReference type="AlphaFoldDB" id="A0A2S8B280"/>
<dbReference type="SUPFAM" id="SSF53590">
    <property type="entry name" value="Nucleoside hydrolase"/>
    <property type="match status" value="1"/>
</dbReference>
<evidence type="ECO:0000256" key="1">
    <source>
        <dbReference type="ARBA" id="ARBA00022801"/>
    </source>
</evidence>
<keyword evidence="1 4" id="KW-0378">Hydrolase</keyword>
<feature type="domain" description="Inosine/uridine-preferring nucleoside hydrolase" evidence="3">
    <location>
        <begin position="9"/>
        <end position="293"/>
    </location>
</feature>
<dbReference type="EMBL" id="PHFW01000003">
    <property type="protein sequence ID" value="PQM26512.1"/>
    <property type="molecule type" value="Genomic_DNA"/>
</dbReference>
<dbReference type="GO" id="GO:0006152">
    <property type="term" value="P:purine nucleoside catabolic process"/>
    <property type="evidence" value="ECO:0007669"/>
    <property type="project" value="TreeGrafter"/>
</dbReference>
<proteinExistence type="predicted"/>
<dbReference type="GO" id="GO:0005829">
    <property type="term" value="C:cytosol"/>
    <property type="evidence" value="ECO:0007669"/>
    <property type="project" value="TreeGrafter"/>
</dbReference>
<organism evidence="4 5">
    <name type="scientific">Sphingopyxis lindanitolerans</name>
    <dbReference type="NCBI Taxonomy" id="2054227"/>
    <lineage>
        <taxon>Bacteria</taxon>
        <taxon>Pseudomonadati</taxon>
        <taxon>Pseudomonadota</taxon>
        <taxon>Alphaproteobacteria</taxon>
        <taxon>Sphingomonadales</taxon>
        <taxon>Sphingomonadaceae</taxon>
        <taxon>Sphingopyxis</taxon>
    </lineage>
</organism>
<dbReference type="InterPro" id="IPR036452">
    <property type="entry name" value="Ribo_hydro-like"/>
</dbReference>
<keyword evidence="2" id="KW-0326">Glycosidase</keyword>
<dbReference type="Pfam" id="PF01156">
    <property type="entry name" value="IU_nuc_hydro"/>
    <property type="match status" value="1"/>
</dbReference>
<dbReference type="Gene3D" id="3.90.245.10">
    <property type="entry name" value="Ribonucleoside hydrolase-like"/>
    <property type="match status" value="1"/>
</dbReference>
<evidence type="ECO:0000313" key="4">
    <source>
        <dbReference type="EMBL" id="PQM26512.1"/>
    </source>
</evidence>
<evidence type="ECO:0000256" key="2">
    <source>
        <dbReference type="ARBA" id="ARBA00023295"/>
    </source>
</evidence>
<evidence type="ECO:0000259" key="3">
    <source>
        <dbReference type="Pfam" id="PF01156"/>
    </source>
</evidence>
<dbReference type="OrthoDB" id="9797882at2"/>
<dbReference type="PANTHER" id="PTHR12304">
    <property type="entry name" value="INOSINE-URIDINE PREFERRING NUCLEOSIDE HYDROLASE"/>
    <property type="match status" value="1"/>
</dbReference>
<dbReference type="Proteomes" id="UP000238954">
    <property type="component" value="Chromosome"/>
</dbReference>
<protein>
    <submittedName>
        <fullName evidence="4">Nucleoside hydrolase</fullName>
    </submittedName>
</protein>
<dbReference type="InterPro" id="IPR001910">
    <property type="entry name" value="Inosine/uridine_hydrolase_dom"/>
</dbReference>
<dbReference type="GO" id="GO:0008477">
    <property type="term" value="F:purine nucleosidase activity"/>
    <property type="evidence" value="ECO:0007669"/>
    <property type="project" value="TreeGrafter"/>
</dbReference>
<comment type="caution">
    <text evidence="4">The sequence shown here is derived from an EMBL/GenBank/DDBJ whole genome shotgun (WGS) entry which is preliminary data.</text>
</comment>
<dbReference type="RefSeq" id="WP_105999886.1">
    <property type="nucleotide sequence ID" value="NZ_CM009578.1"/>
</dbReference>
<dbReference type="PANTHER" id="PTHR12304:SF4">
    <property type="entry name" value="URIDINE NUCLEOSIDASE"/>
    <property type="match status" value="1"/>
</dbReference>
<dbReference type="InterPro" id="IPR023186">
    <property type="entry name" value="IUNH"/>
</dbReference>
<sequence>MATDGRKLVILDTDPGIDDAMALLYLSASPGVRLDSITTVFGNGDIDTTSRNAAYLVERFALGLRVYPGAAGPLAGERHIPALKVHGEDGLGGHGLADGFPPPPPTVPAWEHIARTILANPGKVSLLAIGPLTNLALALRHRPEIASLTREVVIMGGAFGTQGRRGNIRPHAEANFYYDPLAAKEVLAAGWPVTVVGLDVSTDCILSSAQAKALAAIGGDAGALLWQISRGYAEIYRQFDGIDGFCIHDVAAAACLVSPHLFSLCGAALDVATGGDDAGRSFVADDDRRHQQHYCDGVAAGQLVTDFIAAIERLAAPQPSSAG</sequence>
<gene>
    <name evidence="4" type="ORF">CVO77_15935</name>
</gene>
<reference evidence="5" key="1">
    <citation type="submission" date="2017-11" db="EMBL/GenBank/DDBJ databases">
        <title>The complete genome sequence of Sphingopyxis pomeranensis sp. nov. strain WS5A3p.</title>
        <authorList>
            <person name="Kaminski M.A."/>
        </authorList>
    </citation>
    <scope>NUCLEOTIDE SEQUENCE [LARGE SCALE GENOMIC DNA]</scope>
    <source>
        <strain evidence="5">WS5A3p</strain>
    </source>
</reference>